<feature type="transmembrane region" description="Helical" evidence="1">
    <location>
        <begin position="234"/>
        <end position="265"/>
    </location>
</feature>
<reference evidence="3" key="1">
    <citation type="journal article" date="2019" name="Int. J. Syst. Evol. Microbiol.">
        <title>The Global Catalogue of Microorganisms (GCM) 10K type strain sequencing project: providing services to taxonomists for standard genome sequencing and annotation.</title>
        <authorList>
            <consortium name="The Broad Institute Genomics Platform"/>
            <consortium name="The Broad Institute Genome Sequencing Center for Infectious Disease"/>
            <person name="Wu L."/>
            <person name="Ma J."/>
        </authorList>
    </citation>
    <scope>NUCLEOTIDE SEQUENCE [LARGE SCALE GENOMIC DNA]</scope>
    <source>
        <strain evidence="3">JCM 19015</strain>
    </source>
</reference>
<keyword evidence="1" id="KW-0812">Transmembrane</keyword>
<dbReference type="Proteomes" id="UP001500121">
    <property type="component" value="Unassembled WGS sequence"/>
</dbReference>
<keyword evidence="1" id="KW-1133">Transmembrane helix</keyword>
<feature type="transmembrane region" description="Helical" evidence="1">
    <location>
        <begin position="28"/>
        <end position="51"/>
    </location>
</feature>
<feature type="transmembrane region" description="Helical" evidence="1">
    <location>
        <begin position="285"/>
        <end position="306"/>
    </location>
</feature>
<keyword evidence="3" id="KW-1185">Reference proteome</keyword>
<keyword evidence="1" id="KW-0472">Membrane</keyword>
<organism evidence="2 3">
    <name type="scientific">Amnibacterium soli</name>
    <dbReference type="NCBI Taxonomy" id="1282736"/>
    <lineage>
        <taxon>Bacteria</taxon>
        <taxon>Bacillati</taxon>
        <taxon>Actinomycetota</taxon>
        <taxon>Actinomycetes</taxon>
        <taxon>Micrococcales</taxon>
        <taxon>Microbacteriaceae</taxon>
        <taxon>Amnibacterium</taxon>
    </lineage>
</organism>
<evidence type="ECO:0008006" key="4">
    <source>
        <dbReference type="Google" id="ProtNLM"/>
    </source>
</evidence>
<sequence length="647" mass="65135">METQDPRRGASRHRSASRFALPRPAGRAAAVLTPVLSLLPPLVLLVVVQALSPVAQRVPTGAARFETAGAWLASAPGALAGTTSWPTTPALGRLQLGLLLRALQGGTAQSVLAAAHGGMLLLAVVQAVLLWWVLRRLGSGGIAAGLATAVFAIAPVAVATHAAVSATAVAAVWLLGAVGLGLGRRRSSLVAAGALAAVAVASAPVLVVAVVPLAVLLVLRLARSPGGERPARALLAVGAGFGVVAVLLAAVLAVLAALPATAAAARLDALVAAESPSPVLGGAALARWAVVDPLGLLVAVGALVLTAVVARDRAVPVVAVVLLAASVWPEGGDPVAPTVVLLPVVAAAVARSVEVGIAGLADPLFVRSVLGSAWLTGVLALLVVATVAWLVGLSGLVPGRDQPVAKVARWIDSGVPAGQTVLVGLGAWPDLVTHGRADVGWYAGQRGGTAVRSSVPWRTADYVVEDASLPPDRTGAAATALSRSLEVASYGAGDAAMAIRAVREPAAAAAPAPPTTAAGREAARFRRTVGAQLAQNPRIEVDGQDRARLLAGEVDARIVLVLAQFATAHRIAVRDFGTTEGDASGVRTTVAISEIDDRRVPSDGTKTGVLLRFLSDLRGDFATRSIDAADDGITASFAPRPDLVPKG</sequence>
<accession>A0ABP8Z3U9</accession>
<proteinExistence type="predicted"/>
<protein>
    <recommendedName>
        <fullName evidence="4">Glycosyltransferase RgtA/B/C/D-like domain-containing protein</fullName>
    </recommendedName>
</protein>
<evidence type="ECO:0000313" key="2">
    <source>
        <dbReference type="EMBL" id="GAA4745850.1"/>
    </source>
</evidence>
<name>A0ABP8Z3U9_9MICO</name>
<feature type="transmembrane region" description="Helical" evidence="1">
    <location>
        <begin position="335"/>
        <end position="361"/>
    </location>
</feature>
<gene>
    <name evidence="2" type="ORF">GCM10025783_17150</name>
</gene>
<dbReference type="EMBL" id="BAABLP010000003">
    <property type="protein sequence ID" value="GAA4745850.1"/>
    <property type="molecule type" value="Genomic_DNA"/>
</dbReference>
<feature type="transmembrane region" description="Helical" evidence="1">
    <location>
        <begin position="195"/>
        <end position="222"/>
    </location>
</feature>
<feature type="transmembrane region" description="Helical" evidence="1">
    <location>
        <begin position="373"/>
        <end position="397"/>
    </location>
</feature>
<evidence type="ECO:0000256" key="1">
    <source>
        <dbReference type="SAM" id="Phobius"/>
    </source>
</evidence>
<feature type="transmembrane region" description="Helical" evidence="1">
    <location>
        <begin position="111"/>
        <end position="134"/>
    </location>
</feature>
<dbReference type="RefSeq" id="WP_345480703.1">
    <property type="nucleotide sequence ID" value="NZ_BAABLP010000003.1"/>
</dbReference>
<feature type="transmembrane region" description="Helical" evidence="1">
    <location>
        <begin position="146"/>
        <end position="175"/>
    </location>
</feature>
<comment type="caution">
    <text evidence="2">The sequence shown here is derived from an EMBL/GenBank/DDBJ whole genome shotgun (WGS) entry which is preliminary data.</text>
</comment>
<evidence type="ECO:0000313" key="3">
    <source>
        <dbReference type="Proteomes" id="UP001500121"/>
    </source>
</evidence>